<dbReference type="RefSeq" id="XP_018073218.1">
    <property type="nucleotide sequence ID" value="XM_018219677.1"/>
</dbReference>
<proteinExistence type="predicted"/>
<name>A0A194XFB7_MOLSC</name>
<accession>A0A194XFB7</accession>
<protein>
    <recommendedName>
        <fullName evidence="3">BTB domain-containing protein</fullName>
    </recommendedName>
</protein>
<dbReference type="KEGG" id="psco:LY89DRAFT_732403"/>
<dbReference type="InParanoid" id="A0A194XFB7"/>
<evidence type="ECO:0000313" key="1">
    <source>
        <dbReference type="EMBL" id="KUJ18863.1"/>
    </source>
</evidence>
<keyword evidence="2" id="KW-1185">Reference proteome</keyword>
<dbReference type="AlphaFoldDB" id="A0A194XFB7"/>
<evidence type="ECO:0008006" key="3">
    <source>
        <dbReference type="Google" id="ProtNLM"/>
    </source>
</evidence>
<dbReference type="GeneID" id="28829403"/>
<dbReference type="OrthoDB" id="3526904at2759"/>
<reference evidence="1 2" key="1">
    <citation type="submission" date="2015-10" db="EMBL/GenBank/DDBJ databases">
        <title>Full genome of DAOMC 229536 Phialocephala scopiformis, a fungal endophyte of spruce producing the potent anti-insectan compound rugulosin.</title>
        <authorList>
            <consortium name="DOE Joint Genome Institute"/>
            <person name="Walker A.K."/>
            <person name="Frasz S.L."/>
            <person name="Seifert K.A."/>
            <person name="Miller J.D."/>
            <person name="Mondo S.J."/>
            <person name="Labutti K."/>
            <person name="Lipzen A."/>
            <person name="Dockter R."/>
            <person name="Kennedy M."/>
            <person name="Grigoriev I.V."/>
            <person name="Spatafora J.W."/>
        </authorList>
    </citation>
    <scope>NUCLEOTIDE SEQUENCE [LARGE SCALE GENOMIC DNA]</scope>
    <source>
        <strain evidence="1 2">CBS 120377</strain>
    </source>
</reference>
<organism evidence="1 2">
    <name type="scientific">Mollisia scopiformis</name>
    <name type="common">Conifer needle endophyte fungus</name>
    <name type="synonym">Phialocephala scopiformis</name>
    <dbReference type="NCBI Taxonomy" id="149040"/>
    <lineage>
        <taxon>Eukaryota</taxon>
        <taxon>Fungi</taxon>
        <taxon>Dikarya</taxon>
        <taxon>Ascomycota</taxon>
        <taxon>Pezizomycotina</taxon>
        <taxon>Leotiomycetes</taxon>
        <taxon>Helotiales</taxon>
        <taxon>Mollisiaceae</taxon>
        <taxon>Mollisia</taxon>
    </lineage>
</organism>
<dbReference type="EMBL" id="KQ947412">
    <property type="protein sequence ID" value="KUJ18863.1"/>
    <property type="molecule type" value="Genomic_DNA"/>
</dbReference>
<gene>
    <name evidence="1" type="ORF">LY89DRAFT_732403</name>
</gene>
<evidence type="ECO:0000313" key="2">
    <source>
        <dbReference type="Proteomes" id="UP000070700"/>
    </source>
</evidence>
<sequence>MEHLTIQEISSPPEFTFPQSDVRLRITYKGAPAYAHVCSHAMILASDVWKVFLFPPWSNQATAEPVQDLDFTEDNAEALLVLLCVVHLRFGDIMYDSPPKQVLIDLAFLCDQYFCHHLIRPWAGNWIDRQFGFDIAENSASKPDYFEKGVYWLFNENRVYNLPEFHRDWPLPKGLMRTIMIARNEAIDALLAVIHEYQADLDEREAICSKHHQKCKRFSKSGLYHQKTAADSISVAQITRTKFNVARQYHGEVIRDRELRLHDEVKEKINTIRNDHWKTPWETVKPLARPDVRKGDNRLRIENITGEWRKGDPSNAKHFTGATARYRTT</sequence>
<dbReference type="Proteomes" id="UP000070700">
    <property type="component" value="Unassembled WGS sequence"/>
</dbReference>